<sequence length="229" mass="24970">MGDGPPRNSGDILILGYSPWGSLDPSPTSPAISTRPRPQLPLSPPISTPTISQASSTSFSNLTKHPGPILLFDPVGDYSDITLPVHWRSTSRRGITTESRIASQPGESIIFSFYHRNAHDPPFPHPTTVSLHYPSITDVIPHLFDFISDVSFPSTVYYLILVYLVQDPLNSVLCRIVLSPPVPPVSIPPSKSLPQTSKSIGSPPTTRPRSRSVRRLIPVYMETTGSVVV</sequence>
<feature type="compositionally biased region" description="Low complexity" evidence="1">
    <location>
        <begin position="48"/>
        <end position="58"/>
    </location>
</feature>
<reference evidence="2 3" key="1">
    <citation type="journal article" date="2016" name="Mol. Biol. Evol.">
        <title>Comparative Genomics of Early-Diverging Mushroom-Forming Fungi Provides Insights into the Origins of Lignocellulose Decay Capabilities.</title>
        <authorList>
            <person name="Nagy L.G."/>
            <person name="Riley R."/>
            <person name="Tritt A."/>
            <person name="Adam C."/>
            <person name="Daum C."/>
            <person name="Floudas D."/>
            <person name="Sun H."/>
            <person name="Yadav J.S."/>
            <person name="Pangilinan J."/>
            <person name="Larsson K.H."/>
            <person name="Matsuura K."/>
            <person name="Barry K."/>
            <person name="Labutti K."/>
            <person name="Kuo R."/>
            <person name="Ohm R.A."/>
            <person name="Bhattacharya S.S."/>
            <person name="Shirouzu T."/>
            <person name="Yoshinaga Y."/>
            <person name="Martin F.M."/>
            <person name="Grigoriev I.V."/>
            <person name="Hibbett D.S."/>
        </authorList>
    </citation>
    <scope>NUCLEOTIDE SEQUENCE [LARGE SCALE GENOMIC DNA]</scope>
    <source>
        <strain evidence="2 3">HHB9708</strain>
    </source>
</reference>
<accession>A0A164MW64</accession>
<feature type="compositionally biased region" description="Pro residues" evidence="1">
    <location>
        <begin position="38"/>
        <end position="47"/>
    </location>
</feature>
<proteinExistence type="predicted"/>
<name>A0A164MW64_9AGAM</name>
<keyword evidence="3" id="KW-1185">Reference proteome</keyword>
<protein>
    <submittedName>
        <fullName evidence="2">Uncharacterized protein</fullName>
    </submittedName>
</protein>
<gene>
    <name evidence="2" type="ORF">SISNIDRAFT_491323</name>
</gene>
<organism evidence="2 3">
    <name type="scientific">Sistotremastrum niveocremeum HHB9708</name>
    <dbReference type="NCBI Taxonomy" id="1314777"/>
    <lineage>
        <taxon>Eukaryota</taxon>
        <taxon>Fungi</taxon>
        <taxon>Dikarya</taxon>
        <taxon>Basidiomycota</taxon>
        <taxon>Agaricomycotina</taxon>
        <taxon>Agaricomycetes</taxon>
        <taxon>Sistotremastrales</taxon>
        <taxon>Sistotremastraceae</taxon>
        <taxon>Sertulicium</taxon>
        <taxon>Sertulicium niveocremeum</taxon>
    </lineage>
</organism>
<feature type="region of interest" description="Disordered" evidence="1">
    <location>
        <begin position="188"/>
        <end position="213"/>
    </location>
</feature>
<evidence type="ECO:0000256" key="1">
    <source>
        <dbReference type="SAM" id="MobiDB-lite"/>
    </source>
</evidence>
<dbReference type="AlphaFoldDB" id="A0A164MW64"/>
<dbReference type="EMBL" id="KV419456">
    <property type="protein sequence ID" value="KZS87097.1"/>
    <property type="molecule type" value="Genomic_DNA"/>
</dbReference>
<feature type="region of interest" description="Disordered" evidence="1">
    <location>
        <begin position="19"/>
        <end position="59"/>
    </location>
</feature>
<evidence type="ECO:0000313" key="3">
    <source>
        <dbReference type="Proteomes" id="UP000076722"/>
    </source>
</evidence>
<evidence type="ECO:0000313" key="2">
    <source>
        <dbReference type="EMBL" id="KZS87097.1"/>
    </source>
</evidence>
<dbReference type="Proteomes" id="UP000076722">
    <property type="component" value="Unassembled WGS sequence"/>
</dbReference>